<protein>
    <submittedName>
        <fullName evidence="7">Melanophilin</fullName>
    </submittedName>
</protein>
<evidence type="ECO:0000256" key="3">
    <source>
        <dbReference type="ARBA" id="ARBA00022833"/>
    </source>
</evidence>
<keyword evidence="8" id="KW-1185">Reference proteome</keyword>
<feature type="region of interest" description="Disordered" evidence="5">
    <location>
        <begin position="657"/>
        <end position="702"/>
    </location>
</feature>
<dbReference type="InterPro" id="IPR011011">
    <property type="entry name" value="Znf_FYVE_PHD"/>
</dbReference>
<dbReference type="OrthoDB" id="10072397at2759"/>
<proteinExistence type="predicted"/>
<evidence type="ECO:0000256" key="2">
    <source>
        <dbReference type="ARBA" id="ARBA00022771"/>
    </source>
</evidence>
<organism evidence="7 8">
    <name type="scientific">Leptobrachium leishanense</name>
    <name type="common">Leishan spiny toad</name>
    <dbReference type="NCBI Taxonomy" id="445787"/>
    <lineage>
        <taxon>Eukaryota</taxon>
        <taxon>Metazoa</taxon>
        <taxon>Chordata</taxon>
        <taxon>Craniata</taxon>
        <taxon>Vertebrata</taxon>
        <taxon>Euteleostomi</taxon>
        <taxon>Amphibia</taxon>
        <taxon>Batrachia</taxon>
        <taxon>Anura</taxon>
        <taxon>Pelobatoidea</taxon>
        <taxon>Megophryidae</taxon>
        <taxon>Leptobrachium</taxon>
    </lineage>
</organism>
<feature type="compositionally biased region" description="Low complexity" evidence="5">
    <location>
        <begin position="334"/>
        <end position="345"/>
    </location>
</feature>
<keyword evidence="3" id="KW-0862">Zinc</keyword>
<name>A0A8C5N4Q1_9ANUR</name>
<dbReference type="AlphaFoldDB" id="A0A8C5N4Q1"/>
<dbReference type="GO" id="GO:0030864">
    <property type="term" value="C:cortical actin cytoskeleton"/>
    <property type="evidence" value="ECO:0007669"/>
    <property type="project" value="TreeGrafter"/>
</dbReference>
<dbReference type="GeneTree" id="ENSGT00950000183138"/>
<dbReference type="PROSITE" id="PS50916">
    <property type="entry name" value="RABBD"/>
    <property type="match status" value="1"/>
</dbReference>
<dbReference type="GO" id="GO:0017022">
    <property type="term" value="F:myosin binding"/>
    <property type="evidence" value="ECO:0007669"/>
    <property type="project" value="TreeGrafter"/>
</dbReference>
<dbReference type="InterPro" id="IPR041282">
    <property type="entry name" value="FYVE_2"/>
</dbReference>
<dbReference type="PANTHER" id="PTHR14555:SF1">
    <property type="entry name" value="MELANOPHILIN"/>
    <property type="match status" value="1"/>
</dbReference>
<dbReference type="InterPro" id="IPR010911">
    <property type="entry name" value="Rab_BD"/>
</dbReference>
<dbReference type="GO" id="GO:0008270">
    <property type="term" value="F:zinc ion binding"/>
    <property type="evidence" value="ECO:0007669"/>
    <property type="project" value="UniProtKB-KW"/>
</dbReference>
<gene>
    <name evidence="7" type="primary">MLPH</name>
</gene>
<dbReference type="PANTHER" id="PTHR14555">
    <property type="entry name" value="MYELIN-ASSOCIATED OLIGODENDROCYTIC BASIC PROTEIN MOBP -RELATED"/>
    <property type="match status" value="1"/>
</dbReference>
<dbReference type="GO" id="GO:0031267">
    <property type="term" value="F:small GTPase binding"/>
    <property type="evidence" value="ECO:0007669"/>
    <property type="project" value="InterPro"/>
</dbReference>
<dbReference type="GO" id="GO:0006886">
    <property type="term" value="P:intracellular protein transport"/>
    <property type="evidence" value="ECO:0007669"/>
    <property type="project" value="InterPro"/>
</dbReference>
<dbReference type="GO" id="GO:0003779">
    <property type="term" value="F:actin binding"/>
    <property type="evidence" value="ECO:0007669"/>
    <property type="project" value="TreeGrafter"/>
</dbReference>
<evidence type="ECO:0000313" key="7">
    <source>
        <dbReference type="Ensembl" id="ENSLLEP00000022531.1"/>
    </source>
</evidence>
<dbReference type="Pfam" id="PF04698">
    <property type="entry name" value="Rab_eff_C"/>
    <property type="match status" value="1"/>
</dbReference>
<feature type="domain" description="RabBD" evidence="6">
    <location>
        <begin position="4"/>
        <end position="124"/>
    </location>
</feature>
<sequence length="702" mass="79405">MGKKLDLSILSDDEAKHVWEVVQRDINLRKKEEDRLEDLKFKLEKESNKRELLTNQSHLNSTHCLHCLHPFQFLINSKRQCQDCKFYVCKNCSRYNKKEQGWVCDACRVTRMVKIGSLDWYHEHVRSRFKRFGSAKVMRHLYMRQQPDTRGGTNLTGLQDRVYSMPDINKEYLRQARSGMYHDEDDDLVDSAEAQSYSMMRKTKRLLSVHPFDFEIDSEYSAQSRRQSMQLSPSLEEDVFQSFPEHTSAGKDAAQKESLIAEAELASMFHNLLQEQGQNAAPPDQEFSTEVHLTVNSRRRSFENIRRPKLPSLTESLPICPFPDPKLTRTRYLPKGSPSFPPKGSQYSGDMDTSDEERGAVLKAPPRRRSRASSQENVHHSGTQISELNKRMSAIERMLNRLEERISVASDESTGHGVLTDADLEEETLKRKLGELASNISDKGGSSEDEKSLKPKQRSKPYNAGAPDQTQKRAAAQALCDITAKTLRTINATEKAMQEALGDESQSGTITSTKRSGNQKSQAEFQNLEENVYMAAEQAYGLERNLRDMEERARQSGTTDSELSELEVSAASAMAQVQQTESEVSDIESRIAALSAAGLVVTPSEKTKRKSSPQCYVTAMSRSTEPFLPSSPELCNLTSTPSEAKILAMQEALRKKFNSDPQTPDGSFERNALYRGSLTQRNPNGKTKKVDRIFSKPVMTQR</sequence>
<dbReference type="Gene3D" id="3.30.40.10">
    <property type="entry name" value="Zinc/RING finger domain, C3HC4 (zinc finger)"/>
    <property type="match status" value="1"/>
</dbReference>
<dbReference type="InterPro" id="IPR013083">
    <property type="entry name" value="Znf_RING/FYVE/PHD"/>
</dbReference>
<keyword evidence="4" id="KW-0175">Coiled coil</keyword>
<feature type="region of interest" description="Disordered" evidence="5">
    <location>
        <begin position="330"/>
        <end position="386"/>
    </location>
</feature>
<evidence type="ECO:0000256" key="5">
    <source>
        <dbReference type="SAM" id="MobiDB-lite"/>
    </source>
</evidence>
<dbReference type="CDD" id="cd15752">
    <property type="entry name" value="FYVE_SlaC2-a"/>
    <property type="match status" value="1"/>
</dbReference>
<keyword evidence="1" id="KW-0479">Metal-binding</keyword>
<dbReference type="InterPro" id="IPR051745">
    <property type="entry name" value="Intracell_Transport_Effector"/>
</dbReference>
<keyword evidence="2" id="KW-0863">Zinc-finger</keyword>
<evidence type="ECO:0000313" key="8">
    <source>
        <dbReference type="Proteomes" id="UP000694569"/>
    </source>
</evidence>
<feature type="compositionally biased region" description="Polar residues" evidence="5">
    <location>
        <begin position="504"/>
        <end position="521"/>
    </location>
</feature>
<accession>A0A8C5N4Q1</accession>
<dbReference type="InterPro" id="IPR006788">
    <property type="entry name" value="Myrip/Melanophilin"/>
</dbReference>
<feature type="coiled-coil region" evidence="4">
    <location>
        <begin position="563"/>
        <end position="597"/>
    </location>
</feature>
<dbReference type="InterPro" id="IPR037442">
    <property type="entry name" value="Melanophilin_FYVE-rel_dom"/>
</dbReference>
<dbReference type="Proteomes" id="UP000694569">
    <property type="component" value="Unplaced"/>
</dbReference>
<reference evidence="7" key="1">
    <citation type="submission" date="2025-08" db="UniProtKB">
        <authorList>
            <consortium name="Ensembl"/>
        </authorList>
    </citation>
    <scope>IDENTIFICATION</scope>
</reference>
<dbReference type="FunFam" id="3.30.40.10:FF:000018">
    <property type="entry name" value="Synaptotagmin-like 5, isoform CRA_a"/>
    <property type="match status" value="1"/>
</dbReference>
<evidence type="ECO:0000259" key="6">
    <source>
        <dbReference type="PROSITE" id="PS50916"/>
    </source>
</evidence>
<reference evidence="7" key="2">
    <citation type="submission" date="2025-09" db="UniProtKB">
        <authorList>
            <consortium name="Ensembl"/>
        </authorList>
    </citation>
    <scope>IDENTIFICATION</scope>
</reference>
<evidence type="ECO:0000256" key="1">
    <source>
        <dbReference type="ARBA" id="ARBA00022723"/>
    </source>
</evidence>
<feature type="coiled-coil region" evidence="4">
    <location>
        <begin position="29"/>
        <end position="56"/>
    </location>
</feature>
<dbReference type="SUPFAM" id="SSF57903">
    <property type="entry name" value="FYVE/PHD zinc finger"/>
    <property type="match status" value="1"/>
</dbReference>
<evidence type="ECO:0000256" key="4">
    <source>
        <dbReference type="SAM" id="Coils"/>
    </source>
</evidence>
<dbReference type="Pfam" id="PF02318">
    <property type="entry name" value="FYVE_2"/>
    <property type="match status" value="1"/>
</dbReference>
<feature type="region of interest" description="Disordered" evidence="5">
    <location>
        <begin position="497"/>
        <end position="521"/>
    </location>
</feature>
<dbReference type="Ensembl" id="ENSLLET00000023397.1">
    <property type="protein sequence ID" value="ENSLLEP00000022531.1"/>
    <property type="gene ID" value="ENSLLEG00000013914.1"/>
</dbReference>
<feature type="region of interest" description="Disordered" evidence="5">
    <location>
        <begin position="436"/>
        <end position="471"/>
    </location>
</feature>